<reference evidence="2 3" key="1">
    <citation type="journal article" date="2019" name="Int. J. Syst. Evol. Microbiol.">
        <title>The Global Catalogue of Microorganisms (GCM) 10K type strain sequencing project: providing services to taxonomists for standard genome sequencing and annotation.</title>
        <authorList>
            <consortium name="The Broad Institute Genomics Platform"/>
            <consortium name="The Broad Institute Genome Sequencing Center for Infectious Disease"/>
            <person name="Wu L."/>
            <person name="Ma J."/>
        </authorList>
    </citation>
    <scope>NUCLEOTIDE SEQUENCE [LARGE SCALE GENOMIC DNA]</scope>
    <source>
        <strain evidence="2 3">JCM 11756</strain>
    </source>
</reference>
<evidence type="ECO:0000313" key="3">
    <source>
        <dbReference type="Proteomes" id="UP001500973"/>
    </source>
</evidence>
<evidence type="ECO:0000313" key="2">
    <source>
        <dbReference type="EMBL" id="GAA1415165.1"/>
    </source>
</evidence>
<keyword evidence="3" id="KW-1185">Reference proteome</keyword>
<dbReference type="EMBL" id="BAAAIZ010000005">
    <property type="protein sequence ID" value="GAA1415165.1"/>
    <property type="molecule type" value="Genomic_DNA"/>
</dbReference>
<sequence length="160" mass="17385">MPARPGVLLNGSLILLNGARSGSAGVLVVEPWSWLWPSELMEPARAVIPRQARAAMTTTAANELRRCRQRPLEFLATNATYEHEQADGGNPGAALGELLEMLDAAADQADTEGQRQGEREAVDDLRLGVEAELSEADRHRFDAVTAGLTTDWNSARPKKR</sequence>
<comment type="caution">
    <text evidence="2">The sequence shown here is derived from an EMBL/GenBank/DDBJ whole genome shotgun (WGS) entry which is preliminary data.</text>
</comment>
<gene>
    <name evidence="2" type="ORF">GCM10009601_04290</name>
</gene>
<dbReference type="Proteomes" id="UP001500973">
    <property type="component" value="Unassembled WGS sequence"/>
</dbReference>
<proteinExistence type="predicted"/>
<name>A0ABN1YJ15_9ACTN</name>
<feature type="region of interest" description="Disordered" evidence="1">
    <location>
        <begin position="136"/>
        <end position="160"/>
    </location>
</feature>
<evidence type="ECO:0000256" key="1">
    <source>
        <dbReference type="SAM" id="MobiDB-lite"/>
    </source>
</evidence>
<protein>
    <submittedName>
        <fullName evidence="2">Uncharacterized protein</fullName>
    </submittedName>
</protein>
<accession>A0ABN1YJ15</accession>
<organism evidence="2 3">
    <name type="scientific">Streptomyces thermospinosisporus</name>
    <dbReference type="NCBI Taxonomy" id="161482"/>
    <lineage>
        <taxon>Bacteria</taxon>
        <taxon>Bacillati</taxon>
        <taxon>Actinomycetota</taxon>
        <taxon>Actinomycetes</taxon>
        <taxon>Kitasatosporales</taxon>
        <taxon>Streptomycetaceae</taxon>
        <taxon>Streptomyces</taxon>
    </lineage>
</organism>